<evidence type="ECO:0000313" key="2">
    <source>
        <dbReference type="EMBL" id="ABQ20156.1"/>
    </source>
</evidence>
<reference evidence="2 3" key="1">
    <citation type="submission" date="2007-03" db="EMBL/GenBank/DDBJ databases">
        <authorList>
            <person name="Heidelberg J."/>
        </authorList>
    </citation>
    <scope>NUCLEOTIDE SEQUENCE [LARGE SCALE GENOMIC DNA]</scope>
    <source>
        <strain evidence="3">ATCC 39541 / Classical Ogawa 395 / O395</strain>
    </source>
</reference>
<evidence type="ECO:0000313" key="3">
    <source>
        <dbReference type="Proteomes" id="UP000000249"/>
    </source>
</evidence>
<evidence type="ECO:0000256" key="1">
    <source>
        <dbReference type="SAM" id="Phobius"/>
    </source>
</evidence>
<dbReference type="KEGG" id="vco:VC0395_A2047"/>
<keyword evidence="1" id="KW-1133">Transmembrane helix</keyword>
<protein>
    <submittedName>
        <fullName evidence="2">Uncharacterized protein</fullName>
    </submittedName>
</protein>
<proteinExistence type="predicted"/>
<gene>
    <name evidence="2" type="ordered locus">VC0395_A2047</name>
</gene>
<dbReference type="Proteomes" id="UP000000249">
    <property type="component" value="Chromosome 1"/>
</dbReference>
<organism evidence="2 3">
    <name type="scientific">Vibrio cholerae serotype O1 (strain ATCC 39541 / Classical Ogawa 395 / O395)</name>
    <dbReference type="NCBI Taxonomy" id="345073"/>
    <lineage>
        <taxon>Bacteria</taxon>
        <taxon>Pseudomonadati</taxon>
        <taxon>Pseudomonadota</taxon>
        <taxon>Gammaproteobacteria</taxon>
        <taxon>Vibrionales</taxon>
        <taxon>Vibrionaceae</taxon>
        <taxon>Vibrio</taxon>
    </lineage>
</organism>
<dbReference type="eggNOG" id="ENOG5031NQC">
    <property type="taxonomic scope" value="Bacteria"/>
</dbReference>
<accession>A0A0H3AI97</accession>
<name>A0A0H3AI97_VIBC3</name>
<dbReference type="PATRIC" id="fig|345073.21.peg.2489"/>
<keyword evidence="1" id="KW-0472">Membrane</keyword>
<keyword evidence="1" id="KW-0812">Transmembrane</keyword>
<dbReference type="AlphaFoldDB" id="A0A0H3AI97"/>
<sequence>MLRWWIRLSLITSAKSVKLLFIPSFYAQIIALLIMLLMLWALFVSSIPLVLVPYFAAWIWRGHLHSQWMPASLVGNVELTFAGVFEQEGRRETFHSVHTLYAPLFICLQGQGKRWFIWRDSCDESTYRQLLVRLKRELNGSRDRAQIS</sequence>
<dbReference type="KEGG" id="vcr:VC395_2585"/>
<feature type="transmembrane region" description="Helical" evidence="1">
    <location>
        <begin position="26"/>
        <end position="59"/>
    </location>
</feature>
<dbReference type="EMBL" id="CP000627">
    <property type="protein sequence ID" value="ABQ20156.1"/>
    <property type="molecule type" value="Genomic_DNA"/>
</dbReference>